<feature type="region of interest" description="Disordered" evidence="8">
    <location>
        <begin position="232"/>
        <end position="256"/>
    </location>
</feature>
<feature type="binding site" evidence="6">
    <location>
        <position position="247"/>
    </location>
    <ligand>
        <name>Mg(2+)</name>
        <dbReference type="ChEBI" id="CHEBI:18420"/>
        <label>1</label>
    </ligand>
</feature>
<dbReference type="NCBIfam" id="TIGR00633">
    <property type="entry name" value="xth"/>
    <property type="match status" value="1"/>
</dbReference>
<accession>A0AA41YSL4</accession>
<dbReference type="RefSeq" id="WP_264714474.1">
    <property type="nucleotide sequence ID" value="NZ_JAPDNT010000011.1"/>
</dbReference>
<feature type="site" description="Important for catalytic activity" evidence="7">
    <location>
        <position position="218"/>
    </location>
</feature>
<dbReference type="InterPro" id="IPR004808">
    <property type="entry name" value="AP_endonuc_1"/>
</dbReference>
<feature type="binding site" evidence="6">
    <location>
        <position position="147"/>
    </location>
    <ligand>
        <name>Mg(2+)</name>
        <dbReference type="ChEBI" id="CHEBI:18420"/>
        <label>1</label>
    </ligand>
</feature>
<feature type="binding site" evidence="6">
    <location>
        <position position="248"/>
    </location>
    <ligand>
        <name>Mg(2+)</name>
        <dbReference type="ChEBI" id="CHEBI:18420"/>
        <label>1</label>
    </ligand>
</feature>
<keyword evidence="6" id="KW-0464">Manganese</keyword>
<keyword evidence="2 6" id="KW-0479">Metal-binding</keyword>
<organism evidence="10 11">
    <name type="scientific">Limobrevibacterium gyesilva</name>
    <dbReference type="NCBI Taxonomy" id="2991712"/>
    <lineage>
        <taxon>Bacteria</taxon>
        <taxon>Pseudomonadati</taxon>
        <taxon>Pseudomonadota</taxon>
        <taxon>Alphaproteobacteria</taxon>
        <taxon>Acetobacterales</taxon>
        <taxon>Acetobacteraceae</taxon>
        <taxon>Limobrevibacterium</taxon>
    </lineage>
</organism>
<name>A0AA41YSL4_9PROT</name>
<dbReference type="Proteomes" id="UP001165679">
    <property type="component" value="Unassembled WGS sequence"/>
</dbReference>
<comment type="cofactor">
    <cofactor evidence="6">
        <name>Mg(2+)</name>
        <dbReference type="ChEBI" id="CHEBI:18420"/>
    </cofactor>
    <cofactor evidence="6">
        <name>Mn(2+)</name>
        <dbReference type="ChEBI" id="CHEBI:29035"/>
    </cofactor>
    <text evidence="6">Probably binds two magnesium or manganese ions per subunit.</text>
</comment>
<dbReference type="InterPro" id="IPR005135">
    <property type="entry name" value="Endo/exonuclease/phosphatase"/>
</dbReference>
<dbReference type="GO" id="GO:0046872">
    <property type="term" value="F:metal ion binding"/>
    <property type="evidence" value="ECO:0007669"/>
    <property type="project" value="UniProtKB-KW"/>
</dbReference>
<feature type="binding site" evidence="6">
    <location>
        <position position="149"/>
    </location>
    <ligand>
        <name>Mg(2+)</name>
        <dbReference type="ChEBI" id="CHEBI:18420"/>
        <label>1</label>
    </ligand>
</feature>
<feature type="active site" evidence="5">
    <location>
        <position position="106"/>
    </location>
</feature>
<evidence type="ECO:0000256" key="2">
    <source>
        <dbReference type="ARBA" id="ARBA00022723"/>
    </source>
</evidence>
<feature type="binding site" evidence="6">
    <location>
        <position position="34"/>
    </location>
    <ligand>
        <name>Mg(2+)</name>
        <dbReference type="ChEBI" id="CHEBI:18420"/>
        <label>1</label>
    </ligand>
</feature>
<dbReference type="PANTHER" id="PTHR43250:SF2">
    <property type="entry name" value="EXODEOXYRIBONUCLEASE III"/>
    <property type="match status" value="1"/>
</dbReference>
<comment type="similarity">
    <text evidence="1">Belongs to the DNA repair enzymes AP/ExoA family.</text>
</comment>
<evidence type="ECO:0000256" key="4">
    <source>
        <dbReference type="ARBA" id="ARBA00022842"/>
    </source>
</evidence>
<dbReference type="PROSITE" id="PS51435">
    <property type="entry name" value="AP_NUCLEASE_F1_4"/>
    <property type="match status" value="1"/>
</dbReference>
<gene>
    <name evidence="10" type="ORF">OL599_14305</name>
</gene>
<evidence type="ECO:0000313" key="10">
    <source>
        <dbReference type="EMBL" id="MCW3475750.1"/>
    </source>
</evidence>
<feature type="domain" description="Endonuclease/exonuclease/phosphatase" evidence="9">
    <location>
        <begin position="4"/>
        <end position="248"/>
    </location>
</feature>
<dbReference type="InterPro" id="IPR020847">
    <property type="entry name" value="AP_endonuclease_F1_BS"/>
</dbReference>
<feature type="site" description="Interaction with DNA substrate" evidence="7">
    <location>
        <position position="248"/>
    </location>
</feature>
<dbReference type="InterPro" id="IPR037493">
    <property type="entry name" value="ExoIII-like"/>
</dbReference>
<proteinExistence type="inferred from homology"/>
<dbReference type="PROSITE" id="PS00726">
    <property type="entry name" value="AP_NUCLEASE_F1_1"/>
    <property type="match status" value="1"/>
</dbReference>
<feature type="site" description="Transition state stabilizer" evidence="7">
    <location>
        <position position="149"/>
    </location>
</feature>
<dbReference type="Pfam" id="PF03372">
    <property type="entry name" value="Exo_endo_phos"/>
    <property type="match status" value="1"/>
</dbReference>
<protein>
    <submittedName>
        <fullName evidence="10">Exodeoxyribonuclease III</fullName>
    </submittedName>
</protein>
<feature type="active site" description="Proton acceptor" evidence="5">
    <location>
        <position position="248"/>
    </location>
</feature>
<comment type="caution">
    <text evidence="10">The sequence shown here is derived from an EMBL/GenBank/DDBJ whole genome shotgun (WGS) entry which is preliminary data.</text>
</comment>
<dbReference type="PANTHER" id="PTHR43250">
    <property type="entry name" value="EXODEOXYRIBONUCLEASE III"/>
    <property type="match status" value="1"/>
</dbReference>
<dbReference type="AlphaFoldDB" id="A0AA41YSL4"/>
<dbReference type="CDD" id="cd09086">
    <property type="entry name" value="ExoIII-like_AP-endo"/>
    <property type="match status" value="1"/>
</dbReference>
<evidence type="ECO:0000259" key="9">
    <source>
        <dbReference type="Pfam" id="PF03372"/>
    </source>
</evidence>
<dbReference type="Gene3D" id="3.60.10.10">
    <property type="entry name" value="Endonuclease/exonuclease/phosphatase"/>
    <property type="match status" value="1"/>
</dbReference>
<dbReference type="GO" id="GO:0008311">
    <property type="term" value="F:double-stranded DNA 3'-5' DNA exonuclease activity"/>
    <property type="evidence" value="ECO:0007669"/>
    <property type="project" value="InterPro"/>
</dbReference>
<evidence type="ECO:0000256" key="3">
    <source>
        <dbReference type="ARBA" id="ARBA00022801"/>
    </source>
</evidence>
<evidence type="ECO:0000256" key="6">
    <source>
        <dbReference type="PIRSR" id="PIRSR604808-2"/>
    </source>
</evidence>
<dbReference type="InterPro" id="IPR036691">
    <property type="entry name" value="Endo/exonu/phosph_ase_sf"/>
</dbReference>
<dbReference type="NCBIfam" id="TIGR00195">
    <property type="entry name" value="exoDNase_III"/>
    <property type="match status" value="1"/>
</dbReference>
<evidence type="ECO:0000256" key="8">
    <source>
        <dbReference type="SAM" id="MobiDB-lite"/>
    </source>
</evidence>
<keyword evidence="3" id="KW-0378">Hydrolase</keyword>
<feature type="active site" description="Proton donor/acceptor" evidence="5">
    <location>
        <position position="147"/>
    </location>
</feature>
<dbReference type="GO" id="GO:0004519">
    <property type="term" value="F:endonuclease activity"/>
    <property type="evidence" value="ECO:0007669"/>
    <property type="project" value="InterPro"/>
</dbReference>
<evidence type="ECO:0000256" key="7">
    <source>
        <dbReference type="PIRSR" id="PIRSR604808-3"/>
    </source>
</evidence>
<feature type="binding site" evidence="6">
    <location>
        <position position="7"/>
    </location>
    <ligand>
        <name>Mg(2+)</name>
        <dbReference type="ChEBI" id="CHEBI:18420"/>
        <label>1</label>
    </ligand>
</feature>
<reference evidence="10" key="2">
    <citation type="submission" date="2022-10" db="EMBL/GenBank/DDBJ databases">
        <authorList>
            <person name="Trinh H.N."/>
        </authorList>
    </citation>
    <scope>NUCLEOTIDE SEQUENCE</scope>
    <source>
        <strain evidence="10">RN2-1</strain>
    </source>
</reference>
<feature type="compositionally biased region" description="Basic and acidic residues" evidence="8">
    <location>
        <begin position="235"/>
        <end position="246"/>
    </location>
</feature>
<dbReference type="GO" id="GO:0003677">
    <property type="term" value="F:DNA binding"/>
    <property type="evidence" value="ECO:0007669"/>
    <property type="project" value="InterPro"/>
</dbReference>
<evidence type="ECO:0000256" key="1">
    <source>
        <dbReference type="ARBA" id="ARBA00007092"/>
    </source>
</evidence>
<keyword evidence="11" id="KW-1185">Reference proteome</keyword>
<reference evidence="10" key="1">
    <citation type="submission" date="2022-09" db="EMBL/GenBank/DDBJ databases">
        <title>Rhodovastum sp. nov. RN2-1 isolated from soil in Seongnam, South Korea.</title>
        <authorList>
            <person name="Le N.T."/>
        </authorList>
    </citation>
    <scope>NUCLEOTIDE SEQUENCE</scope>
    <source>
        <strain evidence="10">RN2-1</strain>
    </source>
</reference>
<keyword evidence="4 6" id="KW-0460">Magnesium</keyword>
<evidence type="ECO:0000256" key="5">
    <source>
        <dbReference type="PIRSR" id="PIRSR604808-1"/>
    </source>
</evidence>
<dbReference type="EMBL" id="JAPDNT010000011">
    <property type="protein sequence ID" value="MCW3475750.1"/>
    <property type="molecule type" value="Genomic_DNA"/>
</dbReference>
<dbReference type="GO" id="GO:0006281">
    <property type="term" value="P:DNA repair"/>
    <property type="evidence" value="ECO:0007669"/>
    <property type="project" value="InterPro"/>
</dbReference>
<sequence>MKLATWNVNSIRQREGHVRRWLEQVQPDILVLQEIKCETAAFPALGFQALGYRAEAVGQKAYNGVAVLSRVPFEVTHRALPGLPEDDAQARYIELAADGVTVIGIYLPNGNSGGDAGYAYKLSWMDLLRRRAAALLDVDAPLAILGDFNVCPTDADLAPGALPPTDALVRPETRAKFRAMLWLGLTDAVRALQPTGPAWTFWDYQAAAWPRDQGLRIDHALLSPTLAERLTAASPDRRERGEDQPSDHVPVVVELA</sequence>
<dbReference type="SUPFAM" id="SSF56219">
    <property type="entry name" value="DNase I-like"/>
    <property type="match status" value="1"/>
</dbReference>
<evidence type="ECO:0000313" key="11">
    <source>
        <dbReference type="Proteomes" id="UP001165679"/>
    </source>
</evidence>